<accession>C7NW16</accession>
<dbReference type="KEGG" id="hmu:Hmuk_2032"/>
<feature type="region of interest" description="Disordered" evidence="1">
    <location>
        <begin position="19"/>
        <end position="39"/>
    </location>
</feature>
<evidence type="ECO:0000313" key="2">
    <source>
        <dbReference type="EMBL" id="ACV48145.1"/>
    </source>
</evidence>
<name>C7NW16_HALMD</name>
<evidence type="ECO:0000313" key="3">
    <source>
        <dbReference type="Proteomes" id="UP000001746"/>
    </source>
</evidence>
<evidence type="ECO:0000256" key="1">
    <source>
        <dbReference type="SAM" id="MobiDB-lite"/>
    </source>
</evidence>
<dbReference type="AlphaFoldDB" id="C7NW16"/>
<reference evidence="2 3" key="1">
    <citation type="journal article" date="2009" name="Stand. Genomic Sci.">
        <title>Complete genome sequence of Halomicrobium mukohataei type strain (arg-2).</title>
        <authorList>
            <person name="Tindall B.J."/>
            <person name="Schneider S."/>
            <person name="Lapidus A."/>
            <person name="Copeland A."/>
            <person name="Glavina Del Rio T."/>
            <person name="Nolan M."/>
            <person name="Lucas S."/>
            <person name="Chen F."/>
            <person name="Tice H."/>
            <person name="Cheng J.F."/>
            <person name="Saunders E."/>
            <person name="Bruce D."/>
            <person name="Goodwin L."/>
            <person name="Pitluck S."/>
            <person name="Mikhailova N."/>
            <person name="Pati A."/>
            <person name="Ivanova N."/>
            <person name="Mavrommatis K."/>
            <person name="Chen A."/>
            <person name="Palaniappan K."/>
            <person name="Chain P."/>
            <person name="Land M."/>
            <person name="Hauser L."/>
            <person name="Chang Y.J."/>
            <person name="Jeffries C.D."/>
            <person name="Brettin T."/>
            <person name="Han C."/>
            <person name="Rohde M."/>
            <person name="Goker M."/>
            <person name="Bristow J."/>
            <person name="Eisen J.A."/>
            <person name="Markowitz V."/>
            <person name="Hugenholtz P."/>
            <person name="Klenk H.P."/>
            <person name="Kyrpides N.C."/>
            <person name="Detter J.C."/>
        </authorList>
    </citation>
    <scope>NUCLEOTIDE SEQUENCE [LARGE SCALE GENOMIC DNA]</scope>
    <source>
        <strain evidence="3">ATCC 700874 / DSM 12286 / JCM 9738 / NCIMB 13541</strain>
    </source>
</reference>
<dbReference type="eggNOG" id="arCOG08143">
    <property type="taxonomic scope" value="Archaea"/>
</dbReference>
<gene>
    <name evidence="2" type="ordered locus">Hmuk_2032</name>
</gene>
<dbReference type="EMBL" id="CP001688">
    <property type="protein sequence ID" value="ACV48145.1"/>
    <property type="molecule type" value="Genomic_DNA"/>
</dbReference>
<dbReference type="HOGENOM" id="CLU_213588_1_0_2"/>
<keyword evidence="3" id="KW-1185">Reference proteome</keyword>
<sequence>MPMVQHISEREMERITEFAETPVYERTPEQLLPDSSTDD</sequence>
<protein>
    <submittedName>
        <fullName evidence="2">Uncharacterized protein</fullName>
    </submittedName>
</protein>
<organism evidence="2 3">
    <name type="scientific">Halomicrobium mukohataei (strain ATCC 700874 / DSM 12286 / JCM 9738 / NCIMB 13541)</name>
    <name type="common">Haloarcula mukohataei</name>
    <dbReference type="NCBI Taxonomy" id="485914"/>
    <lineage>
        <taxon>Archaea</taxon>
        <taxon>Methanobacteriati</taxon>
        <taxon>Methanobacteriota</taxon>
        <taxon>Stenosarchaea group</taxon>
        <taxon>Halobacteria</taxon>
        <taxon>Halobacteriales</taxon>
        <taxon>Haloarculaceae</taxon>
        <taxon>Halomicrobium</taxon>
    </lineage>
</organism>
<dbReference type="Proteomes" id="UP000001746">
    <property type="component" value="Chromosome"/>
</dbReference>
<proteinExistence type="predicted"/>